<proteinExistence type="predicted"/>
<evidence type="ECO:0000259" key="1">
    <source>
        <dbReference type="PROSITE" id="PS51186"/>
    </source>
</evidence>
<evidence type="ECO:0000313" key="2">
    <source>
        <dbReference type="EMBL" id="MDV6261978.1"/>
    </source>
</evidence>
<dbReference type="PROSITE" id="PS51186">
    <property type="entry name" value="GNAT"/>
    <property type="match status" value="1"/>
</dbReference>
<name>A0ABU4BCQ3_9NOCA</name>
<dbReference type="RefSeq" id="WP_317564486.1">
    <property type="nucleotide sequence ID" value="NZ_JAWLJX010000003.1"/>
</dbReference>
<gene>
    <name evidence="2" type="ORF">R3P96_11540</name>
</gene>
<dbReference type="InterPro" id="IPR000182">
    <property type="entry name" value="GNAT_dom"/>
</dbReference>
<dbReference type="InterPro" id="IPR016181">
    <property type="entry name" value="Acyl_CoA_acyltransferase"/>
</dbReference>
<organism evidence="2 3">
    <name type="scientific">Rhodococcoides yunnanense</name>
    <dbReference type="NCBI Taxonomy" id="278209"/>
    <lineage>
        <taxon>Bacteria</taxon>
        <taxon>Bacillati</taxon>
        <taxon>Actinomycetota</taxon>
        <taxon>Actinomycetes</taxon>
        <taxon>Mycobacteriales</taxon>
        <taxon>Nocardiaceae</taxon>
        <taxon>Rhodococcoides</taxon>
    </lineage>
</organism>
<sequence>MALVRPRNAVDLPRCVEALSEVHESDDYPHRWPPDPAGWLTPENMAAAWVAEHENCIVGHVVIVDKSGVLWVSRLFVRPGYRGSLVGDSLLRQARIGGASMLDVIERSSKAIELYERTGWTLVDTRPADWIMTDGRRPVERIYRVDPHSNQLTEAVPKRR</sequence>
<dbReference type="EMBL" id="JAWLJX010000003">
    <property type="protein sequence ID" value="MDV6261978.1"/>
    <property type="molecule type" value="Genomic_DNA"/>
</dbReference>
<dbReference type="CDD" id="cd04301">
    <property type="entry name" value="NAT_SF"/>
    <property type="match status" value="1"/>
</dbReference>
<dbReference type="Pfam" id="PF13508">
    <property type="entry name" value="Acetyltransf_7"/>
    <property type="match status" value="1"/>
</dbReference>
<comment type="caution">
    <text evidence="2">The sequence shown here is derived from an EMBL/GenBank/DDBJ whole genome shotgun (WGS) entry which is preliminary data.</text>
</comment>
<dbReference type="SUPFAM" id="SSF55729">
    <property type="entry name" value="Acyl-CoA N-acyltransferases (Nat)"/>
    <property type="match status" value="1"/>
</dbReference>
<reference evidence="2 3" key="1">
    <citation type="submission" date="2023-10" db="EMBL/GenBank/DDBJ databases">
        <title>Development of a sustainable strategy for remediation of hydrocarbon-contaminated territories based on the waste exchange concept.</title>
        <authorList>
            <person name="Krivoruchko A."/>
        </authorList>
    </citation>
    <scope>NUCLEOTIDE SEQUENCE [LARGE SCALE GENOMIC DNA]</scope>
    <source>
        <strain evidence="2 3">IEGM 1323</strain>
    </source>
</reference>
<accession>A0ABU4BCQ3</accession>
<keyword evidence="3" id="KW-1185">Reference proteome</keyword>
<evidence type="ECO:0000313" key="3">
    <source>
        <dbReference type="Proteomes" id="UP001185755"/>
    </source>
</evidence>
<dbReference type="Gene3D" id="3.40.630.30">
    <property type="match status" value="1"/>
</dbReference>
<feature type="domain" description="N-acetyltransferase" evidence="1">
    <location>
        <begin position="2"/>
        <end position="146"/>
    </location>
</feature>
<protein>
    <submittedName>
        <fullName evidence="2">GNAT family N-acetyltransferase</fullName>
    </submittedName>
</protein>
<dbReference type="Proteomes" id="UP001185755">
    <property type="component" value="Unassembled WGS sequence"/>
</dbReference>